<feature type="domain" description="Prephenate dehydratase" evidence="9">
    <location>
        <begin position="113"/>
        <end position="288"/>
    </location>
</feature>
<evidence type="ECO:0000313" key="11">
    <source>
        <dbReference type="EMBL" id="KAF3969933.1"/>
    </source>
</evidence>
<evidence type="ECO:0000256" key="6">
    <source>
        <dbReference type="ARBA" id="ARBA00023222"/>
    </source>
</evidence>
<comment type="subcellular location">
    <subcellularLocation>
        <location evidence="1">Plastid</location>
        <location evidence="1">Chloroplast stroma</location>
    </subcellularLocation>
</comment>
<dbReference type="PANTHER" id="PTHR21022">
    <property type="entry name" value="PREPHENATE DEHYDRATASE P PROTEIN"/>
    <property type="match status" value="1"/>
</dbReference>
<dbReference type="GO" id="GO:0009094">
    <property type="term" value="P:L-phenylalanine biosynthetic process"/>
    <property type="evidence" value="ECO:0007669"/>
    <property type="project" value="UniProtKB-UniPathway"/>
</dbReference>
<gene>
    <name evidence="11" type="ORF">CMV_006313</name>
</gene>
<evidence type="ECO:0000256" key="2">
    <source>
        <dbReference type="ARBA" id="ARBA00004929"/>
    </source>
</evidence>
<name>A0A8J4RP84_9ROSI</name>
<dbReference type="PANTHER" id="PTHR21022:SF20">
    <property type="entry name" value="AROGENATE DEHYDRATASE_PREPHENATE DEHYDRATASE 1, CHLOROPLASTIC"/>
    <property type="match status" value="1"/>
</dbReference>
<dbReference type="PROSITE" id="PS00857">
    <property type="entry name" value="PREPHENATE_DEHYDR_1"/>
    <property type="match status" value="1"/>
</dbReference>
<keyword evidence="7" id="KW-0456">Lyase</keyword>
<dbReference type="Gene3D" id="3.30.70.260">
    <property type="match status" value="1"/>
</dbReference>
<dbReference type="InterPro" id="IPR018528">
    <property type="entry name" value="Preph_deHydtase_CS"/>
</dbReference>
<dbReference type="EMBL" id="JRKL02000591">
    <property type="protein sequence ID" value="KAF3969933.1"/>
    <property type="molecule type" value="Genomic_DNA"/>
</dbReference>
<dbReference type="SUPFAM" id="SSF53850">
    <property type="entry name" value="Periplasmic binding protein-like II"/>
    <property type="match status" value="1"/>
</dbReference>
<dbReference type="InterPro" id="IPR002912">
    <property type="entry name" value="ACT_dom"/>
</dbReference>
<keyword evidence="6" id="KW-0584">Phenylalanine biosynthesis</keyword>
<feature type="domain" description="ACT" evidence="10">
    <location>
        <begin position="303"/>
        <end position="395"/>
    </location>
</feature>
<dbReference type="FunFam" id="3.40.190.10:FF:000031">
    <property type="entry name" value="Arogenate dehydratase"/>
    <property type="match status" value="1"/>
</dbReference>
<keyword evidence="12" id="KW-1185">Reference proteome</keyword>
<evidence type="ECO:0000256" key="3">
    <source>
        <dbReference type="ARBA" id="ARBA00013259"/>
    </source>
</evidence>
<dbReference type="InterPro" id="IPR045865">
    <property type="entry name" value="ACT-like_dom_sf"/>
</dbReference>
<evidence type="ECO:0000256" key="8">
    <source>
        <dbReference type="SAM" id="MobiDB-lite"/>
    </source>
</evidence>
<dbReference type="CDD" id="cd04905">
    <property type="entry name" value="ACT_CM-PDT"/>
    <property type="match status" value="1"/>
</dbReference>
<dbReference type="SUPFAM" id="SSF55021">
    <property type="entry name" value="ACT-like"/>
    <property type="match status" value="1"/>
</dbReference>
<comment type="pathway">
    <text evidence="2">Amino-acid biosynthesis; L-phenylalanine biosynthesis; L-phenylalanine from L-arogenate: step 1/1.</text>
</comment>
<dbReference type="PROSITE" id="PS51671">
    <property type="entry name" value="ACT"/>
    <property type="match status" value="1"/>
</dbReference>
<evidence type="ECO:0000256" key="7">
    <source>
        <dbReference type="ARBA" id="ARBA00023239"/>
    </source>
</evidence>
<dbReference type="GO" id="GO:0047769">
    <property type="term" value="F:arogenate dehydratase activity"/>
    <property type="evidence" value="ECO:0007669"/>
    <property type="project" value="UniProtKB-EC"/>
</dbReference>
<protein>
    <recommendedName>
        <fullName evidence="3">arogenate dehydratase</fullName>
        <ecNumber evidence="3">4.2.1.91</ecNumber>
    </recommendedName>
</protein>
<dbReference type="Proteomes" id="UP000737018">
    <property type="component" value="Unassembled WGS sequence"/>
</dbReference>
<dbReference type="AlphaFoldDB" id="A0A8J4RP84"/>
<feature type="region of interest" description="Disordered" evidence="8">
    <location>
        <begin position="60"/>
        <end position="84"/>
    </location>
</feature>
<dbReference type="PROSITE" id="PS51171">
    <property type="entry name" value="PREPHENATE_DEHYDR_3"/>
    <property type="match status" value="1"/>
</dbReference>
<dbReference type="GO" id="GO:0004664">
    <property type="term" value="F:prephenate dehydratase activity"/>
    <property type="evidence" value="ECO:0007669"/>
    <property type="project" value="InterPro"/>
</dbReference>
<reference evidence="11" key="1">
    <citation type="submission" date="2020-03" db="EMBL/GenBank/DDBJ databases">
        <title>Castanea mollissima Vanexum genome sequencing.</title>
        <authorList>
            <person name="Staton M."/>
        </authorList>
    </citation>
    <scope>NUCLEOTIDE SEQUENCE</scope>
    <source>
        <tissue evidence="11">Leaf</tissue>
    </source>
</reference>
<dbReference type="InterPro" id="IPR001086">
    <property type="entry name" value="Preph_deHydtase"/>
</dbReference>
<evidence type="ECO:0000259" key="10">
    <source>
        <dbReference type="PROSITE" id="PS51671"/>
    </source>
</evidence>
<keyword evidence="5" id="KW-0057">Aromatic amino acid biosynthesis</keyword>
<comment type="caution">
    <text evidence="11">The sequence shown here is derived from an EMBL/GenBank/DDBJ whole genome shotgun (WGS) entry which is preliminary data.</text>
</comment>
<dbReference type="UniPathway" id="UPA00121">
    <property type="reaction ID" value="UER00344"/>
</dbReference>
<dbReference type="OrthoDB" id="2414662at2759"/>
<proteinExistence type="predicted"/>
<dbReference type="Gene3D" id="3.40.190.10">
    <property type="entry name" value="Periplasmic binding protein-like II"/>
    <property type="match status" value="2"/>
</dbReference>
<accession>A0A8J4RP84</accession>
<keyword evidence="4" id="KW-0028">Amino-acid biosynthesis</keyword>
<evidence type="ECO:0000256" key="5">
    <source>
        <dbReference type="ARBA" id="ARBA00023141"/>
    </source>
</evidence>
<evidence type="ECO:0000259" key="9">
    <source>
        <dbReference type="PROSITE" id="PS51171"/>
    </source>
</evidence>
<feature type="compositionally biased region" description="Polar residues" evidence="8">
    <location>
        <begin position="69"/>
        <end position="81"/>
    </location>
</feature>
<evidence type="ECO:0000256" key="1">
    <source>
        <dbReference type="ARBA" id="ARBA00004470"/>
    </source>
</evidence>
<evidence type="ECO:0000313" key="12">
    <source>
        <dbReference type="Proteomes" id="UP000737018"/>
    </source>
</evidence>
<sequence>MALEGAPIRFCATTTCSVLGLSRNSGLAFNLRFRSEKFRKWEFCCLGVFAKRDTSPVEDHKPYVPGVESSRTIEQTQGNESKGNHKALNLLPIEERFSAYDHSSSTSNDLKVKVAHQGIPGAYSEAAAMKAFPKCETVSCKTFEETLKAVEMLLVDKAVLPIENSIGGSIYSHYDLLLSHKLNIVGEVKLQINHCLLGLSGVIMQEIVSVMSHPQALAQCDMTLSKLGVVRIIADNTAIAAQKVASTGLRDTGAVASARAAKIYGLDILAEKIQDVDNNITRFLILSREPIIPGIDDRPYKTSIIFILKEGPGVLFKALAVFALGNINLTKIDRHPHNQHHLMVDGSNEGSINGRYMERMFYMDFEASMAEPRAQQALLHLQEFTKFVRVLGSYPVGTVQKALFGSY</sequence>
<dbReference type="CDD" id="cd13631">
    <property type="entry name" value="PBP2_Ct-PDT_like"/>
    <property type="match status" value="1"/>
</dbReference>
<dbReference type="EC" id="4.2.1.91" evidence="3"/>
<dbReference type="Pfam" id="PF00800">
    <property type="entry name" value="PDT"/>
    <property type="match status" value="1"/>
</dbReference>
<organism evidence="11 12">
    <name type="scientific">Castanea mollissima</name>
    <name type="common">Chinese chestnut</name>
    <dbReference type="NCBI Taxonomy" id="60419"/>
    <lineage>
        <taxon>Eukaryota</taxon>
        <taxon>Viridiplantae</taxon>
        <taxon>Streptophyta</taxon>
        <taxon>Embryophyta</taxon>
        <taxon>Tracheophyta</taxon>
        <taxon>Spermatophyta</taxon>
        <taxon>Magnoliopsida</taxon>
        <taxon>eudicotyledons</taxon>
        <taxon>Gunneridae</taxon>
        <taxon>Pentapetalae</taxon>
        <taxon>rosids</taxon>
        <taxon>fabids</taxon>
        <taxon>Fagales</taxon>
        <taxon>Fagaceae</taxon>
        <taxon>Castanea</taxon>
    </lineage>
</organism>
<evidence type="ECO:0000256" key="4">
    <source>
        <dbReference type="ARBA" id="ARBA00022605"/>
    </source>
</evidence>
<dbReference type="GO" id="GO:0009570">
    <property type="term" value="C:chloroplast stroma"/>
    <property type="evidence" value="ECO:0007669"/>
    <property type="project" value="UniProtKB-SubCell"/>
</dbReference>